<proteinExistence type="predicted"/>
<dbReference type="STRING" id="56857.A0A200RAA1"/>
<dbReference type="Gene3D" id="1.10.60.30">
    <property type="entry name" value="PSPTO4464-like domains"/>
    <property type="match status" value="1"/>
</dbReference>
<dbReference type="SUPFAM" id="SSF158710">
    <property type="entry name" value="PSPTO4464-like"/>
    <property type="match status" value="1"/>
</dbReference>
<dbReference type="Proteomes" id="UP000195402">
    <property type="component" value="Unassembled WGS sequence"/>
</dbReference>
<dbReference type="CDD" id="cd16331">
    <property type="entry name" value="YjgA-like"/>
    <property type="match status" value="1"/>
</dbReference>
<dbReference type="AlphaFoldDB" id="A0A200RAA1"/>
<dbReference type="Pfam" id="PF04751">
    <property type="entry name" value="DarP"/>
    <property type="match status" value="1"/>
</dbReference>
<dbReference type="PANTHER" id="PTHR36898:SF1">
    <property type="entry name" value="OS04G0250700 PROTEIN"/>
    <property type="match status" value="1"/>
</dbReference>
<dbReference type="EMBL" id="MVGT01000183">
    <property type="protein sequence ID" value="OVA19638.1"/>
    <property type="molecule type" value="Genomic_DNA"/>
</dbReference>
<keyword evidence="3" id="KW-1185">Reference proteome</keyword>
<dbReference type="InterPro" id="IPR006839">
    <property type="entry name" value="DarP"/>
</dbReference>
<protein>
    <submittedName>
        <fullName evidence="2">Ribosome-associated</fullName>
    </submittedName>
</protein>
<evidence type="ECO:0000313" key="3">
    <source>
        <dbReference type="Proteomes" id="UP000195402"/>
    </source>
</evidence>
<dbReference type="OrthoDB" id="1932188at2759"/>
<evidence type="ECO:0000313" key="2">
    <source>
        <dbReference type="EMBL" id="OVA19638.1"/>
    </source>
</evidence>
<gene>
    <name evidence="2" type="ORF">BVC80_9053g59</name>
</gene>
<reference evidence="2 3" key="1">
    <citation type="journal article" date="2017" name="Mol. Plant">
        <title>The Genome of Medicinal Plant Macleaya cordata Provides New Insights into Benzylisoquinoline Alkaloids Metabolism.</title>
        <authorList>
            <person name="Liu X."/>
            <person name="Liu Y."/>
            <person name="Huang P."/>
            <person name="Ma Y."/>
            <person name="Qing Z."/>
            <person name="Tang Q."/>
            <person name="Cao H."/>
            <person name="Cheng P."/>
            <person name="Zheng Y."/>
            <person name="Yuan Z."/>
            <person name="Zhou Y."/>
            <person name="Liu J."/>
            <person name="Tang Z."/>
            <person name="Zhuo Y."/>
            <person name="Zhang Y."/>
            <person name="Yu L."/>
            <person name="Huang J."/>
            <person name="Yang P."/>
            <person name="Peng Q."/>
            <person name="Zhang J."/>
            <person name="Jiang W."/>
            <person name="Zhang Z."/>
            <person name="Lin K."/>
            <person name="Ro D.K."/>
            <person name="Chen X."/>
            <person name="Xiong X."/>
            <person name="Shang Y."/>
            <person name="Huang S."/>
            <person name="Zeng J."/>
        </authorList>
    </citation>
    <scope>NUCLEOTIDE SEQUENCE [LARGE SCALE GENOMIC DNA]</scope>
    <source>
        <strain evidence="3">cv. BLH2017</strain>
        <tissue evidence="2">Root</tissue>
    </source>
</reference>
<name>A0A200RAA1_MACCD</name>
<accession>A0A200RAA1</accession>
<dbReference type="InParanoid" id="A0A200RAA1"/>
<comment type="caution">
    <text evidence="2">The sequence shown here is derived from an EMBL/GenBank/DDBJ whole genome shotgun (WGS) entry which is preliminary data.</text>
</comment>
<dbReference type="PANTHER" id="PTHR36898">
    <property type="entry name" value="OSJNBB0026I12.6 PROTEIN"/>
    <property type="match status" value="1"/>
</dbReference>
<dbReference type="OMA" id="QEESNWH"/>
<dbReference type="InterPro" id="IPR023153">
    <property type="entry name" value="DarP_sf"/>
</dbReference>
<feature type="region of interest" description="Disordered" evidence="1">
    <location>
        <begin position="75"/>
        <end position="101"/>
    </location>
</feature>
<evidence type="ECO:0000256" key="1">
    <source>
        <dbReference type="SAM" id="MobiDB-lite"/>
    </source>
</evidence>
<organism evidence="2 3">
    <name type="scientific">Macleaya cordata</name>
    <name type="common">Five-seeded plume-poppy</name>
    <name type="synonym">Bocconia cordata</name>
    <dbReference type="NCBI Taxonomy" id="56857"/>
    <lineage>
        <taxon>Eukaryota</taxon>
        <taxon>Viridiplantae</taxon>
        <taxon>Streptophyta</taxon>
        <taxon>Embryophyta</taxon>
        <taxon>Tracheophyta</taxon>
        <taxon>Spermatophyta</taxon>
        <taxon>Magnoliopsida</taxon>
        <taxon>Ranunculales</taxon>
        <taxon>Papaveraceae</taxon>
        <taxon>Papaveroideae</taxon>
        <taxon>Macleaya</taxon>
    </lineage>
</organism>
<sequence>MAQVIRPLRTQQPIICSSCSTFLRILSPFLPNKSSTSPLQQHHHQRRRLTSFVTLPLSNRNVDFRSHGLRLSESALPPDLAENDSDSDYSSSEKSRNAKKREARRAVKWGMELASFSAPQIKRILSVASLEREVFEALMLVKRLGPDVREGKRRQFNYIGRLLRKVEPELMDALIQASKEGDNSKLQALSGTGPSTIVEDEEELEEIESEEEEEEGLHISHNYIDLATRWIEGLISKDSDITNEVYSIHSVEFDRQELRKLVRRVHSIQEQQLKSENEGASDTALVGARKSLSLFLRSLAKQMPIEEDH</sequence>